<dbReference type="Pfam" id="PF12728">
    <property type="entry name" value="HTH_17"/>
    <property type="match status" value="1"/>
</dbReference>
<reference evidence="2 3" key="1">
    <citation type="submission" date="2023-01" db="EMBL/GenBank/DDBJ databases">
        <title>Draft genome sequence of Nocardiopsis sp. RSe5-2 isolated from halophytes.</title>
        <authorList>
            <person name="Duangmal K."/>
            <person name="Chantavorakit T."/>
        </authorList>
    </citation>
    <scope>NUCLEOTIDE SEQUENCE [LARGE SCALE GENOMIC DNA]</scope>
    <source>
        <strain evidence="2 3">RSe5-2</strain>
    </source>
</reference>
<feature type="domain" description="Helix-turn-helix" evidence="1">
    <location>
        <begin position="6"/>
        <end position="57"/>
    </location>
</feature>
<dbReference type="RefSeq" id="WP_270687796.1">
    <property type="nucleotide sequence ID" value="NZ_JAQFWQ010000065.1"/>
</dbReference>
<evidence type="ECO:0000313" key="2">
    <source>
        <dbReference type="EMBL" id="MDA2813020.1"/>
    </source>
</evidence>
<dbReference type="InterPro" id="IPR010093">
    <property type="entry name" value="SinI_DNA-bd"/>
</dbReference>
<proteinExistence type="predicted"/>
<name>A0ABT4U9D3_9ACTN</name>
<dbReference type="Gene3D" id="1.10.10.10">
    <property type="entry name" value="Winged helix-like DNA-binding domain superfamily/Winged helix DNA-binding domain"/>
    <property type="match status" value="1"/>
</dbReference>
<dbReference type="InterPro" id="IPR041657">
    <property type="entry name" value="HTH_17"/>
</dbReference>
<evidence type="ECO:0000259" key="1">
    <source>
        <dbReference type="Pfam" id="PF12728"/>
    </source>
</evidence>
<comment type="caution">
    <text evidence="2">The sequence shown here is derived from an EMBL/GenBank/DDBJ whole genome shotgun (WGS) entry which is preliminary data.</text>
</comment>
<dbReference type="InterPro" id="IPR036388">
    <property type="entry name" value="WH-like_DNA-bd_sf"/>
</dbReference>
<accession>A0ABT4U9D3</accession>
<evidence type="ECO:0000313" key="3">
    <source>
        <dbReference type="Proteomes" id="UP001527866"/>
    </source>
</evidence>
<dbReference type="InterPro" id="IPR009061">
    <property type="entry name" value="DNA-bd_dom_put_sf"/>
</dbReference>
<organism evidence="2 3">
    <name type="scientific">Nocardiopsis endophytica</name>
    <dbReference type="NCBI Taxonomy" id="3018445"/>
    <lineage>
        <taxon>Bacteria</taxon>
        <taxon>Bacillati</taxon>
        <taxon>Actinomycetota</taxon>
        <taxon>Actinomycetes</taxon>
        <taxon>Streptosporangiales</taxon>
        <taxon>Nocardiopsidaceae</taxon>
        <taxon>Nocardiopsis</taxon>
    </lineage>
</organism>
<protein>
    <submittedName>
        <fullName evidence="2">Helix-turn-helix domain-containing protein</fullName>
    </submittedName>
</protein>
<sequence length="65" mass="7370">MSGDGVLTVAGMARELGFSRRTVYRWIERGKGPRTFKSPGGSIRINRSDFIEWVRTNQLDGRNRG</sequence>
<gene>
    <name evidence="2" type="ORF">O4J56_20410</name>
</gene>
<dbReference type="EMBL" id="JAQFWQ010000065">
    <property type="protein sequence ID" value="MDA2813020.1"/>
    <property type="molecule type" value="Genomic_DNA"/>
</dbReference>
<dbReference type="NCBIfam" id="TIGR01764">
    <property type="entry name" value="excise"/>
    <property type="match status" value="1"/>
</dbReference>
<dbReference type="SUPFAM" id="SSF46955">
    <property type="entry name" value="Putative DNA-binding domain"/>
    <property type="match status" value="1"/>
</dbReference>
<keyword evidence="3" id="KW-1185">Reference proteome</keyword>
<dbReference type="Proteomes" id="UP001527866">
    <property type="component" value="Unassembled WGS sequence"/>
</dbReference>